<evidence type="ECO:0000259" key="11">
    <source>
        <dbReference type="PROSITE" id="PS51918"/>
    </source>
</evidence>
<evidence type="ECO:0000256" key="8">
    <source>
        <dbReference type="ARBA" id="ARBA00023014"/>
    </source>
</evidence>
<dbReference type="InterPro" id="IPR013785">
    <property type="entry name" value="Aldolase_TIM"/>
</dbReference>
<evidence type="ECO:0000256" key="5">
    <source>
        <dbReference type="ARBA" id="ARBA00022691"/>
    </source>
</evidence>
<name>A9A360_NITMS</name>
<dbReference type="PANTHER" id="PTHR43076">
    <property type="entry name" value="FO SYNTHASE (COFH)"/>
    <property type="match status" value="1"/>
</dbReference>
<evidence type="ECO:0000256" key="7">
    <source>
        <dbReference type="ARBA" id="ARBA00023004"/>
    </source>
</evidence>
<sequence length="390" mass="44750">MLSKLVLNSESLNNVLDNKEISRHSILEIYHNAIKNPNELFSTAQVLRKKHKGNSVTFSKKAFFNIVNLCKDSCSYCTYKAEPGEEKLSLMSKQQITELLDLAKKYRCVEALFVTGEQPEQRYQEAKDWLKENGFTSTSEYLIHASEIALEKGLFPHTNAGNLNFEEMKELKKTNVSMGLMLENISERLTEKGMPHYLAASKRPKARLEILENSGKLQIPMTTGILVGIGETIEEIIDSLLTIKELHQKYGNIQEVILQNFQPKQDTRMKDEPSADEKYFKTIVALSRIIMPEMNIQIPPNLSPKSYQSFLSVGINDWGGISPLTPDFVNPEFSWPEINKVDENSKSAGFDLKCRFPIYPEFFSFISKELQEKMKEIQNEEGLVKEEYWR</sequence>
<protein>
    <recommendedName>
        <fullName evidence="3">7,8-didemethyl-8-hydroxy-5-deazariboflavin synthase</fullName>
        <ecNumber evidence="3">4.3.1.32</ecNumber>
    </recommendedName>
</protein>
<dbReference type="InterPro" id="IPR019939">
    <property type="entry name" value="CofG_family"/>
</dbReference>
<feature type="domain" description="Radical SAM core" evidence="11">
    <location>
        <begin position="56"/>
        <end position="301"/>
    </location>
</feature>
<evidence type="ECO:0000256" key="1">
    <source>
        <dbReference type="ARBA" id="ARBA00001966"/>
    </source>
</evidence>
<evidence type="ECO:0000256" key="10">
    <source>
        <dbReference type="ARBA" id="ARBA00048974"/>
    </source>
</evidence>
<dbReference type="SUPFAM" id="SSF102114">
    <property type="entry name" value="Radical SAM enzymes"/>
    <property type="match status" value="1"/>
</dbReference>
<dbReference type="GO" id="GO:0016765">
    <property type="term" value="F:transferase activity, transferring alkyl or aryl (other than methyl) groups"/>
    <property type="evidence" value="ECO:0007669"/>
    <property type="project" value="InterPro"/>
</dbReference>
<dbReference type="HAMAP" id="MF_01611">
    <property type="entry name" value="FO_synth_sub1"/>
    <property type="match status" value="1"/>
</dbReference>
<dbReference type="InterPro" id="IPR034405">
    <property type="entry name" value="F420"/>
</dbReference>
<keyword evidence="4" id="KW-0004">4Fe-4S</keyword>
<dbReference type="InParanoid" id="A9A360"/>
<comment type="pathway">
    <text evidence="2">Cofactor biosynthesis; coenzyme F0 biosynthesis.</text>
</comment>
<dbReference type="SMART" id="SM00729">
    <property type="entry name" value="Elp3"/>
    <property type="match status" value="1"/>
</dbReference>
<proteinExistence type="inferred from homology"/>
<dbReference type="Pfam" id="PF04055">
    <property type="entry name" value="Radical_SAM"/>
    <property type="match status" value="1"/>
</dbReference>
<dbReference type="CDD" id="cd01335">
    <property type="entry name" value="Radical_SAM"/>
    <property type="match status" value="1"/>
</dbReference>
<dbReference type="PROSITE" id="PS51918">
    <property type="entry name" value="RADICAL_SAM"/>
    <property type="match status" value="1"/>
</dbReference>
<dbReference type="NCBIfam" id="TIGR03550">
    <property type="entry name" value="F420_cofG"/>
    <property type="match status" value="1"/>
</dbReference>
<evidence type="ECO:0000256" key="2">
    <source>
        <dbReference type="ARBA" id="ARBA00004712"/>
    </source>
</evidence>
<dbReference type="GO" id="GO:0044689">
    <property type="term" value="F:7,8-didemethyl-8-hydroxy-5-deazariboflavin synthase activity"/>
    <property type="evidence" value="ECO:0000318"/>
    <property type="project" value="GO_Central"/>
</dbReference>
<accession>A9A360</accession>
<dbReference type="PANTHER" id="PTHR43076:SF15">
    <property type="entry name" value="7,8-DIDEMETHYL-8-HYDROXY-5-DEAZARIBOFLAVIN SYNTHASE"/>
    <property type="match status" value="1"/>
</dbReference>
<dbReference type="InterPro" id="IPR007197">
    <property type="entry name" value="rSAM"/>
</dbReference>
<keyword evidence="9" id="KW-0456">Lyase</keyword>
<organism evidence="12 13">
    <name type="scientific">Nitrosopumilus maritimus (strain SCM1)</name>
    <dbReference type="NCBI Taxonomy" id="436308"/>
    <lineage>
        <taxon>Archaea</taxon>
        <taxon>Nitrososphaerota</taxon>
        <taxon>Nitrososphaeria</taxon>
        <taxon>Nitrosopumilales</taxon>
        <taxon>Nitrosopumilaceae</taxon>
        <taxon>Nitrosopumilus</taxon>
    </lineage>
</organism>
<evidence type="ECO:0000256" key="4">
    <source>
        <dbReference type="ARBA" id="ARBA00022485"/>
    </source>
</evidence>
<dbReference type="EnsemblBacteria" id="ABX12489">
    <property type="protein sequence ID" value="ABX12489"/>
    <property type="gene ID" value="Nmar_0593"/>
</dbReference>
<dbReference type="SFLD" id="SFLDG01388">
    <property type="entry name" value="7_8-didemethyl-8-hydroxy-5-dea"/>
    <property type="match status" value="1"/>
</dbReference>
<dbReference type="GO" id="GO:0046872">
    <property type="term" value="F:metal ion binding"/>
    <property type="evidence" value="ECO:0007669"/>
    <property type="project" value="UniProtKB-KW"/>
</dbReference>
<reference evidence="12 13" key="1">
    <citation type="journal article" date="2010" name="Proc. Natl. Acad. Sci. U.S.A.">
        <title>Nitrosopumilus maritimus genome reveals unique mechanisms for nitrification and autotrophy in globally distributed marine crenarchaea.</title>
        <authorList>
            <person name="Walker C.B."/>
            <person name="de la Torre J.R."/>
            <person name="Klotz M.G."/>
            <person name="Urakawa H."/>
            <person name="Pinel N."/>
            <person name="Arp D.J."/>
            <person name="Brochier-Armanet C."/>
            <person name="Chain P.S."/>
            <person name="Chan P.P."/>
            <person name="Gollabgir A."/>
            <person name="Hemp J."/>
            <person name="Hugler M."/>
            <person name="Karr E.A."/>
            <person name="Konneke M."/>
            <person name="Shin M."/>
            <person name="Lawton T.J."/>
            <person name="Lowe T."/>
            <person name="Martens-Habbena W."/>
            <person name="Sayavedra-Soto L.A."/>
            <person name="Lang D."/>
            <person name="Sievert S.M."/>
            <person name="Rosenzweig A.C."/>
            <person name="Manning G."/>
            <person name="Stahl D.A."/>
        </authorList>
    </citation>
    <scope>NUCLEOTIDE SEQUENCE [LARGE SCALE GENOMIC DNA]</scope>
    <source>
        <strain evidence="12 13">SCM1</strain>
    </source>
</reference>
<dbReference type="GO" id="GO:0051539">
    <property type="term" value="F:4 iron, 4 sulfur cluster binding"/>
    <property type="evidence" value="ECO:0007669"/>
    <property type="project" value="UniProtKB-KW"/>
</dbReference>
<dbReference type="Proteomes" id="UP000000792">
    <property type="component" value="Chromosome"/>
</dbReference>
<dbReference type="KEGG" id="nmr:Nmar_0593"/>
<evidence type="ECO:0000256" key="9">
    <source>
        <dbReference type="ARBA" id="ARBA00023239"/>
    </source>
</evidence>
<gene>
    <name evidence="12" type="ordered locus">Nmar_0593</name>
</gene>
<evidence type="ECO:0000256" key="6">
    <source>
        <dbReference type="ARBA" id="ARBA00022723"/>
    </source>
</evidence>
<dbReference type="InterPro" id="IPR006638">
    <property type="entry name" value="Elp3/MiaA/NifB-like_rSAM"/>
</dbReference>
<dbReference type="STRING" id="436308.Nmar_0593"/>
<dbReference type="SFLD" id="SFLDS00029">
    <property type="entry name" value="Radical_SAM"/>
    <property type="match status" value="1"/>
</dbReference>
<keyword evidence="7" id="KW-0408">Iron</keyword>
<keyword evidence="8" id="KW-0411">Iron-sulfur</keyword>
<comment type="cofactor">
    <cofactor evidence="1">
        <name>[4Fe-4S] cluster</name>
        <dbReference type="ChEBI" id="CHEBI:49883"/>
    </cofactor>
</comment>
<dbReference type="eggNOG" id="arCOG00657">
    <property type="taxonomic scope" value="Archaea"/>
</dbReference>
<keyword evidence="5" id="KW-0949">S-adenosyl-L-methionine</keyword>
<dbReference type="SFLD" id="SFLDF00294">
    <property type="entry name" value="7_8-didemethyl-8-hydroxy-5-dea"/>
    <property type="match status" value="1"/>
</dbReference>
<dbReference type="InterPro" id="IPR058240">
    <property type="entry name" value="rSAM_sf"/>
</dbReference>
<dbReference type="PhylomeDB" id="A9A360"/>
<evidence type="ECO:0000313" key="13">
    <source>
        <dbReference type="Proteomes" id="UP000000792"/>
    </source>
</evidence>
<evidence type="ECO:0000313" key="12">
    <source>
        <dbReference type="EMBL" id="ABX12489.1"/>
    </source>
</evidence>
<keyword evidence="13" id="KW-1185">Reference proteome</keyword>
<dbReference type="EMBL" id="CP000866">
    <property type="protein sequence ID" value="ABX12489.1"/>
    <property type="molecule type" value="Genomic_DNA"/>
</dbReference>
<dbReference type="NCBIfam" id="NF004884">
    <property type="entry name" value="PRK06245.1"/>
    <property type="match status" value="1"/>
</dbReference>
<dbReference type="HOGENOM" id="CLU_054174_0_0_2"/>
<dbReference type="Gene3D" id="3.20.20.70">
    <property type="entry name" value="Aldolase class I"/>
    <property type="match status" value="1"/>
</dbReference>
<dbReference type="SFLD" id="SFLDG01064">
    <property type="entry name" value="F420__menaquinone_cofactor_bio"/>
    <property type="match status" value="1"/>
</dbReference>
<dbReference type="EC" id="4.3.1.32" evidence="3"/>
<evidence type="ECO:0000256" key="3">
    <source>
        <dbReference type="ARBA" id="ARBA00012126"/>
    </source>
</evidence>
<comment type="catalytic activity">
    <reaction evidence="10">
        <text>5-amino-5-(4-hydroxybenzyl)-6-(D-ribitylimino)-5,6-dihydrouracil + S-adenosyl-L-methionine = 7,8-didemethyl-8-hydroxy-5-deazariboflavin + 5'-deoxyadenosine + L-methionine + NH4(+) + H(+)</text>
        <dbReference type="Rhea" id="RHEA:55204"/>
        <dbReference type="ChEBI" id="CHEBI:15378"/>
        <dbReference type="ChEBI" id="CHEBI:17319"/>
        <dbReference type="ChEBI" id="CHEBI:28938"/>
        <dbReference type="ChEBI" id="CHEBI:57844"/>
        <dbReference type="ChEBI" id="CHEBI:59789"/>
        <dbReference type="ChEBI" id="CHEBI:59904"/>
        <dbReference type="ChEBI" id="CHEBI:85936"/>
        <dbReference type="EC" id="4.3.1.32"/>
    </reaction>
</comment>
<dbReference type="UniPathway" id="UPA00072"/>
<dbReference type="AlphaFoldDB" id="A9A360"/>
<keyword evidence="6" id="KW-0479">Metal-binding</keyword>